<dbReference type="InterPro" id="IPR000415">
    <property type="entry name" value="Nitroreductase-like"/>
</dbReference>
<protein>
    <submittedName>
        <fullName evidence="2">Nitroreductase family protein</fullName>
    </submittedName>
</protein>
<dbReference type="GO" id="GO:0016491">
    <property type="term" value="F:oxidoreductase activity"/>
    <property type="evidence" value="ECO:0007669"/>
    <property type="project" value="InterPro"/>
</dbReference>
<dbReference type="Gene3D" id="3.40.109.10">
    <property type="entry name" value="NADH Oxidase"/>
    <property type="match status" value="1"/>
</dbReference>
<dbReference type="KEGG" id="sgbi:P3F81_02860"/>
<accession>A0A9Y2AJZ2</accession>
<keyword evidence="3" id="KW-1185">Reference proteome</keyword>
<dbReference type="SUPFAM" id="SSF55469">
    <property type="entry name" value="FMN-dependent nitroreductase-like"/>
    <property type="match status" value="1"/>
</dbReference>
<dbReference type="RefSeq" id="WP_147667562.1">
    <property type="nucleotide sequence ID" value="NZ_CP120678.1"/>
</dbReference>
<gene>
    <name evidence="2" type="ORF">P3F81_02860</name>
</gene>
<dbReference type="EMBL" id="CP120678">
    <property type="protein sequence ID" value="WIW71271.1"/>
    <property type="molecule type" value="Genomic_DNA"/>
</dbReference>
<organism evidence="2 3">
    <name type="scientific">Selenobaculum gibii</name>
    <dbReference type="NCBI Taxonomy" id="3054208"/>
    <lineage>
        <taxon>Bacteria</taxon>
        <taxon>Bacillati</taxon>
        <taxon>Bacillota</taxon>
        <taxon>Negativicutes</taxon>
        <taxon>Selenomonadales</taxon>
        <taxon>Selenomonadaceae</taxon>
        <taxon>Selenobaculum</taxon>
    </lineage>
</organism>
<evidence type="ECO:0000313" key="2">
    <source>
        <dbReference type="EMBL" id="WIW71271.1"/>
    </source>
</evidence>
<feature type="domain" description="Putative nitroreductase TM1586" evidence="1">
    <location>
        <begin position="4"/>
        <end position="223"/>
    </location>
</feature>
<dbReference type="Gene3D" id="3.40.109.30">
    <property type="entry name" value="putative nitroreductase (tm1586), domain 2"/>
    <property type="match status" value="1"/>
</dbReference>
<dbReference type="InterPro" id="IPR029478">
    <property type="entry name" value="TM1586_NiRdase"/>
</dbReference>
<dbReference type="Proteomes" id="UP001243623">
    <property type="component" value="Chromosome"/>
</dbReference>
<name>A0A9Y2AJZ2_9FIRM</name>
<evidence type="ECO:0000259" key="1">
    <source>
        <dbReference type="Pfam" id="PF14512"/>
    </source>
</evidence>
<sequence length="243" mass="27147">MNDLEAITKRKSRRSYLGTAIEDKKLNVIQNLIEKYNKDANLSIRIIKDGSEAFNGIKKSYGLFSGVKTLIALIGKKDDIHLKEKIGYYGELLVVAATKLNLGTCWVGGTFDNKSNIFTTMEDELLVIVITIGNVAKETLKEKLVHKVATRKTKTLNEFYTTDLPVPKWFINGLEAVQKAPSAQNRQPVKFEYKEGEIQAFVEDSYKFDLIDLGIAKAHFSIATGGRFELGNCGKFIAANSQM</sequence>
<dbReference type="AlphaFoldDB" id="A0A9Y2AJZ2"/>
<dbReference type="Pfam" id="PF14512">
    <property type="entry name" value="TM1586_NiRdase"/>
    <property type="match status" value="1"/>
</dbReference>
<evidence type="ECO:0000313" key="3">
    <source>
        <dbReference type="Proteomes" id="UP001243623"/>
    </source>
</evidence>
<reference evidence="2" key="1">
    <citation type="submission" date="2023-03" db="EMBL/GenBank/DDBJ databases">
        <title>Selenobaculum gbiensis gen. nov. sp. nov., a new bacterium isolated from the gut microbiota of IBD patient.</title>
        <authorList>
            <person name="Yeo S."/>
            <person name="Park H."/>
            <person name="Huh C.S."/>
        </authorList>
    </citation>
    <scope>NUCLEOTIDE SEQUENCE</scope>
    <source>
        <strain evidence="2">ICN-92133</strain>
    </source>
</reference>
<proteinExistence type="predicted"/>